<protein>
    <recommendedName>
        <fullName evidence="3">FHA domain-containing protein</fullName>
    </recommendedName>
</protein>
<keyword evidence="2" id="KW-1185">Reference proteome</keyword>
<dbReference type="InterPro" id="IPR008984">
    <property type="entry name" value="SMAD_FHA_dom_sf"/>
</dbReference>
<dbReference type="SUPFAM" id="SSF49879">
    <property type="entry name" value="SMAD/FHA domain"/>
    <property type="match status" value="1"/>
</dbReference>
<dbReference type="RefSeq" id="WP_379156087.1">
    <property type="nucleotide sequence ID" value="NZ_JBHSRJ010000005.1"/>
</dbReference>
<evidence type="ECO:0008006" key="3">
    <source>
        <dbReference type="Google" id="ProtNLM"/>
    </source>
</evidence>
<comment type="caution">
    <text evidence="1">The sequence shown here is derived from an EMBL/GenBank/DDBJ whole genome shotgun (WGS) entry which is preliminary data.</text>
</comment>
<sequence length="318" mass="33045">MSAGGGPAWSFRGGEWFGIFGPSATVVLPPSEKDRVARLWELVDDGAGFDETLDALISAGLRELPGFVLVSDDDSETKVVIRGAARVHLATGAEVVHVEGDDATTWVERSVRGVTRVRIEVADEAEPAEALDGVLDGGLVRLASAEHPPAVEEAEPFVEVEPEDVADHDGLTRAPETVPVDLVAPREPGIPGQPPAPPVTARPVARLLLPDGDTVDVDRSVLVGRAPEASRIVTEGEPRLVAVESPHQEVSSTHLEVRPGSGADHGCAVATDLGSTNGSVVVQPGLPPEDLRPGVTVQLVPGAVVDLGDGVSIEVIDA</sequence>
<accession>A0ABW1LKS6</accession>
<name>A0ABW1LKS6_9ACTN</name>
<evidence type="ECO:0000313" key="2">
    <source>
        <dbReference type="Proteomes" id="UP001596135"/>
    </source>
</evidence>
<proteinExistence type="predicted"/>
<dbReference type="Proteomes" id="UP001596135">
    <property type="component" value="Unassembled WGS sequence"/>
</dbReference>
<gene>
    <name evidence="1" type="ORF">ACFPYL_15630</name>
</gene>
<dbReference type="Gene3D" id="2.60.200.20">
    <property type="match status" value="1"/>
</dbReference>
<reference evidence="2" key="1">
    <citation type="journal article" date="2019" name="Int. J. Syst. Evol. Microbiol.">
        <title>The Global Catalogue of Microorganisms (GCM) 10K type strain sequencing project: providing services to taxonomists for standard genome sequencing and annotation.</title>
        <authorList>
            <consortium name="The Broad Institute Genomics Platform"/>
            <consortium name="The Broad Institute Genome Sequencing Center for Infectious Disease"/>
            <person name="Wu L."/>
            <person name="Ma J."/>
        </authorList>
    </citation>
    <scope>NUCLEOTIDE SEQUENCE [LARGE SCALE GENOMIC DNA]</scope>
    <source>
        <strain evidence="2">CCUG 54522</strain>
    </source>
</reference>
<dbReference type="EMBL" id="JBHSRJ010000005">
    <property type="protein sequence ID" value="MFC6044521.1"/>
    <property type="molecule type" value="Genomic_DNA"/>
</dbReference>
<evidence type="ECO:0000313" key="1">
    <source>
        <dbReference type="EMBL" id="MFC6044521.1"/>
    </source>
</evidence>
<organism evidence="1 2">
    <name type="scientific">Nocardioides hankookensis</name>
    <dbReference type="NCBI Taxonomy" id="443157"/>
    <lineage>
        <taxon>Bacteria</taxon>
        <taxon>Bacillati</taxon>
        <taxon>Actinomycetota</taxon>
        <taxon>Actinomycetes</taxon>
        <taxon>Propionibacteriales</taxon>
        <taxon>Nocardioidaceae</taxon>
        <taxon>Nocardioides</taxon>
    </lineage>
</organism>